<keyword evidence="8" id="KW-1185">Reference proteome</keyword>
<dbReference type="GO" id="GO:0070694">
    <property type="term" value="F:5-hydroxymethyl-dUMP N-hydrolase activity"/>
    <property type="evidence" value="ECO:0007669"/>
    <property type="project" value="InterPro"/>
</dbReference>
<comment type="similarity">
    <text evidence="6">Belongs to the 2'-deoxynucleoside 5'-phosphate N-hydrolase 1 family.</text>
</comment>
<dbReference type="GO" id="GO:0016740">
    <property type="term" value="F:transferase activity"/>
    <property type="evidence" value="ECO:0007669"/>
    <property type="project" value="UniProtKB-KW"/>
</dbReference>
<dbReference type="OrthoDB" id="6402248at2"/>
<organism evidence="7 8">
    <name type="scientific">Marinifilum flexuosum</name>
    <dbReference type="NCBI Taxonomy" id="1117708"/>
    <lineage>
        <taxon>Bacteria</taxon>
        <taxon>Pseudomonadati</taxon>
        <taxon>Bacteroidota</taxon>
        <taxon>Bacteroidia</taxon>
        <taxon>Marinilabiliales</taxon>
        <taxon>Marinifilaceae</taxon>
    </lineage>
</organism>
<dbReference type="FunFam" id="3.40.50.450:FF:000019">
    <property type="entry name" value="2'-deoxynucleoside 5'-phosphate N-hydrolase 1"/>
    <property type="match status" value="1"/>
</dbReference>
<evidence type="ECO:0000313" key="7">
    <source>
        <dbReference type="EMBL" id="RKE03757.1"/>
    </source>
</evidence>
<dbReference type="GO" id="GO:0042802">
    <property type="term" value="F:identical protein binding"/>
    <property type="evidence" value="ECO:0007669"/>
    <property type="project" value="UniProtKB-ARBA"/>
</dbReference>
<dbReference type="Pfam" id="PF14091">
    <property type="entry name" value="DUF4269"/>
    <property type="match status" value="1"/>
</dbReference>
<keyword evidence="4 6" id="KW-0326">Glycosidase</keyword>
<dbReference type="InterPro" id="IPR051239">
    <property type="entry name" value="2'-dNMP_N-hydrolase"/>
</dbReference>
<dbReference type="GO" id="GO:0009159">
    <property type="term" value="P:deoxyribonucleoside monophosphate catabolic process"/>
    <property type="evidence" value="ECO:0007669"/>
    <property type="project" value="InterPro"/>
</dbReference>
<dbReference type="GO" id="GO:0009116">
    <property type="term" value="P:nucleoside metabolic process"/>
    <property type="evidence" value="ECO:0007669"/>
    <property type="project" value="UniProtKB-UniRule"/>
</dbReference>
<gene>
    <name evidence="7" type="ORF">BXY64_0767</name>
</gene>
<dbReference type="GO" id="GO:0006163">
    <property type="term" value="P:purine nucleotide metabolic process"/>
    <property type="evidence" value="ECO:0007669"/>
    <property type="project" value="UniProtKB-ARBA"/>
</dbReference>
<dbReference type="EMBL" id="RAPQ01000008">
    <property type="protein sequence ID" value="RKE03757.1"/>
    <property type="molecule type" value="Genomic_DNA"/>
</dbReference>
<comment type="catalytic activity">
    <reaction evidence="5">
        <text>5-hydroxymethyl-dUMP + H2O = 5-hydroxymethyluracil + 2-deoxy-D-ribose 5-phosphate</text>
        <dbReference type="Rhea" id="RHEA:77099"/>
        <dbReference type="ChEBI" id="CHEBI:15377"/>
        <dbReference type="ChEBI" id="CHEBI:16964"/>
        <dbReference type="ChEBI" id="CHEBI:62877"/>
        <dbReference type="ChEBI" id="CHEBI:90409"/>
    </reaction>
    <physiologicalReaction direction="left-to-right" evidence="5">
        <dbReference type="Rhea" id="RHEA:77100"/>
    </physiologicalReaction>
</comment>
<comment type="subunit">
    <text evidence="1 6">Monomer and homodimer.</text>
</comment>
<feature type="binding site" evidence="6">
    <location>
        <begin position="103"/>
        <end position="105"/>
    </location>
    <ligand>
        <name>substrate</name>
        <note>ligand shared between homodimeric partners</note>
    </ligand>
</feature>
<evidence type="ECO:0000256" key="2">
    <source>
        <dbReference type="ARBA" id="ARBA00022801"/>
    </source>
</evidence>
<evidence type="ECO:0000256" key="5">
    <source>
        <dbReference type="ARBA" id="ARBA00047460"/>
    </source>
</evidence>
<evidence type="ECO:0000256" key="6">
    <source>
        <dbReference type="HAMAP-Rule" id="MF_03036"/>
    </source>
</evidence>
<reference evidence="7 8" key="1">
    <citation type="submission" date="2018-09" db="EMBL/GenBank/DDBJ databases">
        <title>Genomic Encyclopedia of Archaeal and Bacterial Type Strains, Phase II (KMG-II): from individual species to whole genera.</title>
        <authorList>
            <person name="Goeker M."/>
        </authorList>
    </citation>
    <scope>NUCLEOTIDE SEQUENCE [LARGE SCALE GENOMIC DNA]</scope>
    <source>
        <strain evidence="7 8">DSM 21950</strain>
    </source>
</reference>
<keyword evidence="2 6" id="KW-0378">Hydrolase</keyword>
<dbReference type="Pfam" id="PF05014">
    <property type="entry name" value="Nuc_deoxyrib_tr"/>
    <property type="match status" value="1"/>
</dbReference>
<keyword evidence="3 6" id="KW-0546">Nucleotide metabolism</keyword>
<accession>A0A419X7N5</accession>
<evidence type="ECO:0000256" key="4">
    <source>
        <dbReference type="ARBA" id="ARBA00023295"/>
    </source>
</evidence>
<dbReference type="PANTHER" id="PTHR15364:SF0">
    <property type="entry name" value="2'-DEOXYNUCLEOSIDE 5'-PHOSPHATE N-HYDROLASE 1"/>
    <property type="match status" value="1"/>
</dbReference>
<dbReference type="Proteomes" id="UP000284531">
    <property type="component" value="Unassembled WGS sequence"/>
</dbReference>
<comment type="catalytic activity">
    <reaction evidence="6">
        <text>a pyrimidine 2'-deoxyribonucleoside 5'-phosphate + H2O = a pyrimidine nucleobase + 2-deoxy-D-ribose 5-phosphate</text>
        <dbReference type="Rhea" id="RHEA:57852"/>
        <dbReference type="ChEBI" id="CHEBI:15377"/>
        <dbReference type="ChEBI" id="CHEBI:26432"/>
        <dbReference type="ChEBI" id="CHEBI:62877"/>
        <dbReference type="ChEBI" id="CHEBI:142209"/>
    </reaction>
</comment>
<sequence>MKIYFSGSIRGGQDDAAIYKQIIDELKRYGNVLTEHIGSKVQETNLSDEEIHDRDLKWVMEADVVVAEVTTPSLGVGYEIGRAAEINKPIICLYRKNGKKQVSAMIAGCSQVKSFEYSKVEDTKQILAEQFRDINKDWRNINYLKDGSPVQVKAYNCLNKLGILDSLAEYNPTLTGTIPIGISTKESDLDIACRFFDADRFERVVESIYGKQKDFKIEQKEKAGYWVVVANFKYEGFHIEIFGSAYPVVAQNSYRHMLIEDRILKLLGDDFNNEVVKLKETGIKTEPAFADLLKLKGDPFYELLQLESYSDREIKNLWK</sequence>
<evidence type="ECO:0000256" key="3">
    <source>
        <dbReference type="ARBA" id="ARBA00023080"/>
    </source>
</evidence>
<feature type="binding site" description="in other chain" evidence="6">
    <location>
        <position position="79"/>
    </location>
    <ligand>
        <name>substrate</name>
        <note>ligand shared between homodimeric partners</note>
    </ligand>
</feature>
<dbReference type="InterPro" id="IPR025365">
    <property type="entry name" value="DUF4269"/>
</dbReference>
<comment type="function">
    <text evidence="6">Catalyzes the cleavage of the N-glycosidic bond of deoxyribonucleoside 5'-monophosphates to yield deoxyribose 5-phosphate and a purine or pyrimidine base.</text>
</comment>
<dbReference type="InterPro" id="IPR007710">
    <property type="entry name" value="Nucleoside_deoxyribTrfase"/>
</dbReference>
<feature type="binding site" description="in other chain" evidence="6">
    <location>
        <begin position="4"/>
        <end position="10"/>
    </location>
    <ligand>
        <name>substrate</name>
        <note>ligand shared between homodimeric partners</note>
    </ligand>
</feature>
<feature type="binding site" description="in other chain" evidence="6">
    <location>
        <position position="19"/>
    </location>
    <ligand>
        <name>substrate</name>
        <note>ligand shared between homodimeric partners</note>
    </ligand>
</feature>
<evidence type="ECO:0000256" key="1">
    <source>
        <dbReference type="ARBA" id="ARBA00011407"/>
    </source>
</evidence>
<evidence type="ECO:0000313" key="8">
    <source>
        <dbReference type="Proteomes" id="UP000284531"/>
    </source>
</evidence>
<dbReference type="EC" id="3.2.2.-" evidence="6"/>
<dbReference type="SUPFAM" id="SSF52309">
    <property type="entry name" value="N-(deoxy)ribosyltransferase-like"/>
    <property type="match status" value="1"/>
</dbReference>
<dbReference type="AlphaFoldDB" id="A0A419X7N5"/>
<dbReference type="RefSeq" id="WP_120238597.1">
    <property type="nucleotide sequence ID" value="NZ_RAPQ01000008.1"/>
</dbReference>
<protein>
    <recommendedName>
        <fullName evidence="6">Putative 2'-deoxynucleoside 5'-phosphate N-hydrolase 1</fullName>
        <ecNumber evidence="6">3.2.2.-</ecNumber>
    </recommendedName>
</protein>
<comment type="caution">
    <text evidence="7">The sequence shown here is derived from an EMBL/GenBank/DDBJ whole genome shotgun (WGS) entry which is preliminary data.</text>
</comment>
<keyword evidence="7" id="KW-0808">Transferase</keyword>
<proteinExistence type="inferred from homology"/>
<comment type="catalytic activity">
    <reaction evidence="6">
        <text>a purine 2'-deoxyribonucleoside 5'-phosphate + H2O = a purine nucleobase + 2-deoxy-D-ribose 5-phosphate</text>
        <dbReference type="Rhea" id="RHEA:51132"/>
        <dbReference type="ChEBI" id="CHEBI:15377"/>
        <dbReference type="ChEBI" id="CHEBI:26386"/>
        <dbReference type="ChEBI" id="CHEBI:62877"/>
        <dbReference type="ChEBI" id="CHEBI:142198"/>
    </reaction>
</comment>
<dbReference type="PANTHER" id="PTHR15364">
    <property type="entry name" value="2'-DEOXYNUCLEOSIDE 5'-PHOSPHATE N-HYDROLASE 1"/>
    <property type="match status" value="1"/>
</dbReference>
<dbReference type="HAMAP" id="MF_03036">
    <property type="entry name" value="Nuc_phosphate_hydrolase"/>
    <property type="match status" value="1"/>
</dbReference>
<dbReference type="InterPro" id="IPR028607">
    <property type="entry name" value="DNPH1"/>
</dbReference>
<dbReference type="Gene3D" id="3.40.50.450">
    <property type="match status" value="1"/>
</dbReference>
<name>A0A419X7N5_9BACT</name>